<feature type="transmembrane region" description="Helical" evidence="8">
    <location>
        <begin position="61"/>
        <end position="79"/>
    </location>
</feature>
<evidence type="ECO:0000259" key="10">
    <source>
        <dbReference type="PROSITE" id="PS50929"/>
    </source>
</evidence>
<dbReference type="InterPro" id="IPR011527">
    <property type="entry name" value="ABC1_TM_dom"/>
</dbReference>
<dbReference type="InterPro" id="IPR036640">
    <property type="entry name" value="ABC1_TM_sf"/>
</dbReference>
<evidence type="ECO:0000256" key="6">
    <source>
        <dbReference type="ARBA" id="ARBA00023136"/>
    </source>
</evidence>
<evidence type="ECO:0000256" key="5">
    <source>
        <dbReference type="ARBA" id="ARBA00022989"/>
    </source>
</evidence>
<feature type="domain" description="ABC transporter" evidence="9">
    <location>
        <begin position="334"/>
        <end position="584"/>
    </location>
</feature>
<feature type="transmembrane region" description="Helical" evidence="8">
    <location>
        <begin position="249"/>
        <end position="269"/>
    </location>
</feature>
<accession>A0ABR7LI55</accession>
<keyword evidence="4 11" id="KW-0067">ATP-binding</keyword>
<keyword evidence="3" id="KW-0547">Nucleotide-binding</keyword>
<dbReference type="Pfam" id="PF00664">
    <property type="entry name" value="ABC_membrane"/>
    <property type="match status" value="1"/>
</dbReference>
<keyword evidence="6 8" id="KW-0472">Membrane</keyword>
<gene>
    <name evidence="11" type="ORF">HKK74_02940</name>
</gene>
<feature type="transmembrane region" description="Helical" evidence="8">
    <location>
        <begin position="21"/>
        <end position="41"/>
    </location>
</feature>
<evidence type="ECO:0000256" key="8">
    <source>
        <dbReference type="SAM" id="Phobius"/>
    </source>
</evidence>
<feature type="region of interest" description="Disordered" evidence="7">
    <location>
        <begin position="583"/>
        <end position="624"/>
    </location>
</feature>
<dbReference type="SUPFAM" id="SSF52540">
    <property type="entry name" value="P-loop containing nucleoside triphosphate hydrolases"/>
    <property type="match status" value="1"/>
</dbReference>
<evidence type="ECO:0000256" key="1">
    <source>
        <dbReference type="ARBA" id="ARBA00004651"/>
    </source>
</evidence>
<keyword evidence="5 8" id="KW-1133">Transmembrane helix</keyword>
<dbReference type="InterPro" id="IPR027417">
    <property type="entry name" value="P-loop_NTPase"/>
</dbReference>
<dbReference type="Pfam" id="PF00005">
    <property type="entry name" value="ABC_tran"/>
    <property type="match status" value="1"/>
</dbReference>
<evidence type="ECO:0000256" key="7">
    <source>
        <dbReference type="SAM" id="MobiDB-lite"/>
    </source>
</evidence>
<proteinExistence type="predicted"/>
<evidence type="ECO:0000313" key="12">
    <source>
        <dbReference type="Proteomes" id="UP000805614"/>
    </source>
</evidence>
<dbReference type="Gene3D" id="1.20.1560.10">
    <property type="entry name" value="ABC transporter type 1, transmembrane domain"/>
    <property type="match status" value="1"/>
</dbReference>
<organism evidence="11 12">
    <name type="scientific">Actinomadura alba</name>
    <dbReference type="NCBI Taxonomy" id="406431"/>
    <lineage>
        <taxon>Bacteria</taxon>
        <taxon>Bacillati</taxon>
        <taxon>Actinomycetota</taxon>
        <taxon>Actinomycetes</taxon>
        <taxon>Streptosporangiales</taxon>
        <taxon>Thermomonosporaceae</taxon>
        <taxon>Actinomadura</taxon>
    </lineage>
</organism>
<dbReference type="PROSITE" id="PS50893">
    <property type="entry name" value="ABC_TRANSPORTER_2"/>
    <property type="match status" value="1"/>
</dbReference>
<feature type="transmembrane region" description="Helical" evidence="8">
    <location>
        <begin position="162"/>
        <end position="179"/>
    </location>
</feature>
<dbReference type="PANTHER" id="PTHR43394:SF1">
    <property type="entry name" value="ATP-BINDING CASSETTE SUB-FAMILY B MEMBER 10, MITOCHONDRIAL"/>
    <property type="match status" value="1"/>
</dbReference>
<dbReference type="InterPro" id="IPR039421">
    <property type="entry name" value="Type_1_exporter"/>
</dbReference>
<keyword evidence="12" id="KW-1185">Reference proteome</keyword>
<dbReference type="SMART" id="SM00382">
    <property type="entry name" value="AAA"/>
    <property type="match status" value="1"/>
</dbReference>
<feature type="transmembrane region" description="Helical" evidence="8">
    <location>
        <begin position="281"/>
        <end position="301"/>
    </location>
</feature>
<evidence type="ECO:0000256" key="2">
    <source>
        <dbReference type="ARBA" id="ARBA00022692"/>
    </source>
</evidence>
<comment type="subcellular location">
    <subcellularLocation>
        <location evidence="1">Cell membrane</location>
        <topology evidence="1">Multi-pass membrane protein</topology>
    </subcellularLocation>
</comment>
<dbReference type="PROSITE" id="PS50929">
    <property type="entry name" value="ABC_TM1F"/>
    <property type="match status" value="1"/>
</dbReference>
<comment type="caution">
    <text evidence="11">The sequence shown here is derived from an EMBL/GenBank/DDBJ whole genome shotgun (WGS) entry which is preliminary data.</text>
</comment>
<dbReference type="PANTHER" id="PTHR43394">
    <property type="entry name" value="ATP-DEPENDENT PERMEASE MDL1, MITOCHONDRIAL"/>
    <property type="match status" value="1"/>
</dbReference>
<protein>
    <submittedName>
        <fullName evidence="11">ABC transporter ATP-binding protein</fullName>
    </submittedName>
</protein>
<dbReference type="EMBL" id="JABVEC010000001">
    <property type="protein sequence ID" value="MBC6464456.1"/>
    <property type="molecule type" value="Genomic_DNA"/>
</dbReference>
<evidence type="ECO:0000259" key="9">
    <source>
        <dbReference type="PROSITE" id="PS50893"/>
    </source>
</evidence>
<evidence type="ECO:0000256" key="3">
    <source>
        <dbReference type="ARBA" id="ARBA00022741"/>
    </source>
</evidence>
<reference evidence="11 12" key="1">
    <citation type="submission" date="2020-06" db="EMBL/GenBank/DDBJ databases">
        <title>Actinomadura xiongansis sp. nov., isolated from soil of Baiyangdian.</title>
        <authorList>
            <person name="Zhang X."/>
        </authorList>
    </citation>
    <scope>NUCLEOTIDE SEQUENCE [LARGE SCALE GENOMIC DNA]</scope>
    <source>
        <strain evidence="11 12">HBUM206468</strain>
    </source>
</reference>
<dbReference type="SUPFAM" id="SSF90123">
    <property type="entry name" value="ABC transporter transmembrane region"/>
    <property type="match status" value="1"/>
</dbReference>
<dbReference type="Proteomes" id="UP000805614">
    <property type="component" value="Unassembled WGS sequence"/>
</dbReference>
<evidence type="ECO:0000256" key="4">
    <source>
        <dbReference type="ARBA" id="ARBA00022840"/>
    </source>
</evidence>
<sequence length="624" mass="64301">MTNSDRRAADRLLTSVVRRGGGWVVVLAVATTLTALAEILLPAALGRAVDAVMAGSGTGHWVAACTVLIAVCIAGEALGDLAAGMSRARATAWLRHTLLGHVLALGPRGARRFESGDLVGRVVAGADDAGNAASAAAMAAASALPAVGSLIALALIDPLLAAAFLTGMAVLAVMLRGFVREASDVTARYQRAQGDIAARLLDALAGARTVAAAGTQRRETQRVLGPLADLRAHGFAMWRTQTRMTVQGALVMPLIEVAVLATAGLMLFWDRITLGELLAAGRYAVLGSGLDAVVLFANRVVRGRAAARRAVEVLREPPTAYGTRTLPSGGGGRLELRGVTARPGGEPAPKGLAPDGPAPRDPVLRGVDLIVPAGAAVAVVGRSGAGKSLLAALAGRLTEPEAGEVLLDGVPLRELDRAALRRAVGYAFERPVLVGDTLADVIGFGAVVSSPRDLSGRIGEAARAACADTFIRRLPRGYATPLKAAPMSGGEVQRLGLARAFAQAERLLILDDATSSLDTATELQVSRALTKEFGDRTRLIVAHRAATASRADLVAWIDEGAIRAFGPHRELWRDPAYRAVFRPADAPADRDGTGAPPLQDGADGAGPPVRTGAPDGEAVRGAGR</sequence>
<evidence type="ECO:0000313" key="11">
    <source>
        <dbReference type="EMBL" id="MBC6464456.1"/>
    </source>
</evidence>
<keyword evidence="2 8" id="KW-0812">Transmembrane</keyword>
<dbReference type="InterPro" id="IPR003593">
    <property type="entry name" value="AAA+_ATPase"/>
</dbReference>
<dbReference type="GO" id="GO:0005524">
    <property type="term" value="F:ATP binding"/>
    <property type="evidence" value="ECO:0007669"/>
    <property type="project" value="UniProtKB-KW"/>
</dbReference>
<feature type="region of interest" description="Disordered" evidence="7">
    <location>
        <begin position="339"/>
        <end position="358"/>
    </location>
</feature>
<name>A0ABR7LI55_9ACTN</name>
<feature type="transmembrane region" description="Helical" evidence="8">
    <location>
        <begin position="135"/>
        <end position="156"/>
    </location>
</feature>
<dbReference type="Gene3D" id="3.40.50.300">
    <property type="entry name" value="P-loop containing nucleotide triphosphate hydrolases"/>
    <property type="match status" value="1"/>
</dbReference>
<dbReference type="RefSeq" id="WP_187241367.1">
    <property type="nucleotide sequence ID" value="NZ_BAAAOK010000011.1"/>
</dbReference>
<dbReference type="InterPro" id="IPR003439">
    <property type="entry name" value="ABC_transporter-like_ATP-bd"/>
</dbReference>
<feature type="domain" description="ABC transmembrane type-1" evidence="10">
    <location>
        <begin position="25"/>
        <end position="289"/>
    </location>
</feature>